<comment type="caution">
    <text evidence="7">The sequence shown here is derived from an EMBL/GenBank/DDBJ whole genome shotgun (WGS) entry which is preliminary data.</text>
</comment>
<feature type="region of interest" description="Disordered" evidence="5">
    <location>
        <begin position="21"/>
        <end position="54"/>
    </location>
</feature>
<comment type="subcellular location">
    <subcellularLocation>
        <location evidence="1">Cytoplasm</location>
    </subcellularLocation>
</comment>
<keyword evidence="2" id="KW-0963">Cytoplasm</keyword>
<dbReference type="SUPFAM" id="SSF48726">
    <property type="entry name" value="Immunoglobulin"/>
    <property type="match status" value="5"/>
</dbReference>
<dbReference type="InterPro" id="IPR013098">
    <property type="entry name" value="Ig_I-set"/>
</dbReference>
<keyword evidence="8" id="KW-1185">Reference proteome</keyword>
<dbReference type="InterPro" id="IPR003598">
    <property type="entry name" value="Ig_sub2"/>
</dbReference>
<dbReference type="PROSITE" id="PS50835">
    <property type="entry name" value="IG_LIKE"/>
    <property type="match status" value="4"/>
</dbReference>
<feature type="domain" description="Ig-like" evidence="6">
    <location>
        <begin position="353"/>
        <end position="433"/>
    </location>
</feature>
<proteinExistence type="predicted"/>
<evidence type="ECO:0000256" key="1">
    <source>
        <dbReference type="ARBA" id="ARBA00004496"/>
    </source>
</evidence>
<keyword evidence="4" id="KW-1015">Disulfide bond</keyword>
<gene>
    <name evidence="7" type="ORF">G0U57_011565</name>
</gene>
<feature type="region of interest" description="Disordered" evidence="5">
    <location>
        <begin position="769"/>
        <end position="832"/>
    </location>
</feature>
<dbReference type="OrthoDB" id="9355041at2759"/>
<dbReference type="InterPro" id="IPR036179">
    <property type="entry name" value="Ig-like_dom_sf"/>
</dbReference>
<name>A0A8T1RVV4_CHESE</name>
<dbReference type="EMBL" id="JAHGAV010003036">
    <property type="protein sequence ID" value="KAG6921002.1"/>
    <property type="molecule type" value="Genomic_DNA"/>
</dbReference>
<protein>
    <submittedName>
        <fullName evidence="7">Obscurin like 1</fullName>
    </submittedName>
</protein>
<feature type="domain" description="Ig-like" evidence="6">
    <location>
        <begin position="442"/>
        <end position="528"/>
    </location>
</feature>
<feature type="domain" description="Ig-like" evidence="6">
    <location>
        <begin position="96"/>
        <end position="186"/>
    </location>
</feature>
<dbReference type="SMART" id="SM00409">
    <property type="entry name" value="IG"/>
    <property type="match status" value="5"/>
</dbReference>
<dbReference type="InterPro" id="IPR007110">
    <property type="entry name" value="Ig-like_dom"/>
</dbReference>
<dbReference type="Gene3D" id="2.60.40.10">
    <property type="entry name" value="Immunoglobulins"/>
    <property type="match status" value="5"/>
</dbReference>
<dbReference type="GO" id="GO:0005737">
    <property type="term" value="C:cytoplasm"/>
    <property type="evidence" value="ECO:0007669"/>
    <property type="project" value="UniProtKB-SubCell"/>
</dbReference>
<keyword evidence="3" id="KW-0597">Phosphoprotein</keyword>
<evidence type="ECO:0000313" key="7">
    <source>
        <dbReference type="EMBL" id="KAG6921002.1"/>
    </source>
</evidence>
<dbReference type="PANTHER" id="PTHR35971">
    <property type="entry name" value="SI:DKEY-31G6.6"/>
    <property type="match status" value="1"/>
</dbReference>
<dbReference type="FunFam" id="2.60.40.10:FF:000502">
    <property type="entry name" value="obscurin-like protein 1 isoform X2"/>
    <property type="match status" value="1"/>
</dbReference>
<dbReference type="Proteomes" id="UP000765507">
    <property type="component" value="Unassembled WGS sequence"/>
</dbReference>
<dbReference type="AlphaFoldDB" id="A0A8T1RVV4"/>
<evidence type="ECO:0000256" key="4">
    <source>
        <dbReference type="ARBA" id="ARBA00023157"/>
    </source>
</evidence>
<feature type="compositionally biased region" description="Low complexity" evidence="5">
    <location>
        <begin position="789"/>
        <end position="800"/>
    </location>
</feature>
<dbReference type="PANTHER" id="PTHR35971:SF5">
    <property type="entry name" value="OBSCURIN LIKE CYTOSKELETAL ADAPTOR 1"/>
    <property type="match status" value="1"/>
</dbReference>
<dbReference type="SMART" id="SM00408">
    <property type="entry name" value="IGc2"/>
    <property type="match status" value="4"/>
</dbReference>
<evidence type="ECO:0000256" key="3">
    <source>
        <dbReference type="ARBA" id="ARBA00022553"/>
    </source>
</evidence>
<dbReference type="FunFam" id="2.60.40.10:FF:001084">
    <property type="entry name" value="obscurin-like isoform X3"/>
    <property type="match status" value="2"/>
</dbReference>
<evidence type="ECO:0000313" key="8">
    <source>
        <dbReference type="Proteomes" id="UP000765507"/>
    </source>
</evidence>
<feature type="region of interest" description="Disordered" evidence="5">
    <location>
        <begin position="301"/>
        <end position="354"/>
    </location>
</feature>
<dbReference type="Pfam" id="PF07679">
    <property type="entry name" value="I-set"/>
    <property type="match status" value="4"/>
</dbReference>
<evidence type="ECO:0000259" key="6">
    <source>
        <dbReference type="PROSITE" id="PS50835"/>
    </source>
</evidence>
<reference evidence="7 8" key="1">
    <citation type="journal article" date="2020" name="G3 (Bethesda)">
        <title>Draft Genome of the Common Snapping Turtle, Chelydra serpentina, a Model for Phenotypic Plasticity in Reptiles.</title>
        <authorList>
            <person name="Das D."/>
            <person name="Singh S.K."/>
            <person name="Bierstedt J."/>
            <person name="Erickson A."/>
            <person name="Galli G.L.J."/>
            <person name="Crossley D.A. 2nd"/>
            <person name="Rhen T."/>
        </authorList>
    </citation>
    <scope>NUCLEOTIDE SEQUENCE [LARGE SCALE GENOMIC DNA]</scope>
    <source>
        <strain evidence="7">KW</strain>
    </source>
</reference>
<accession>A0A8T1RVV4</accession>
<sequence length="845" mass="90433">RPHCQGGCLFFPPEGLIPLPGHSVTPSLPRRPLSRRKGGAALSPGGSGTWSASPASGSISPGACPVGWCLGPAAVLVRGPAVPQPSPEMDVFGGAPRFLAYPRTFTVQSGADAILTCQIAGDPCPSIIWEKDKSPVALLGRCRVEAEGNVYSLSISQVTPADSGQYICKAKNAVGETYAAATLKVEAGELQQEGDPEDVPPGFLSKPLSWQVCRGEDVVFTCRVSGQPCPVLQWEKDGRQLSDLFESSHFCVGKEPDDWHFLKVYSARPPDGGVYVCRARNRSGEALAAAVLLVDPMARGQPDGPFLGSPRNCRPLSRVSKQPDQQGDRRHCHGQRSTPWPARPNGEVAPSAPKAKAFAVSEGKHAKFRCYVTGKPKPEIVWKKDGKVVAPDRRHLVYEDREGYFILKVLFCKARDQGLYVCTASNTAGQTLSAVQLHVREPRVRFQVQLEDVEVQECEDAVLECKVPLETIPTAWYLEDKQLQPSHKYVIEEQGPVRRLTIRDARTDDDGIYLCEMKDKGRSIAEVSVRGAIVKRLPRKLDVMEGENAAFCVETRDAVEGIRWTRNGLELRETPCTVLKSFGKTHLLVLVHVTREDAGVISFSVGESQTSAQQLRPGAAGGQHGRVGAVPYHGPGQHGGGARGQRAHRGRLLLPHLCRQQVREEPARGIPWLCAPRPCSLRAESPEGCAGAGGPGCPVLPGALGLRGGELVPERGEAGGGRGGGRPALLHKAQRDRALPAAPRCAAGGERGRGHVCVQWRAGLCHSAGASPTGAHRPGARGPAPPGAPGRAAPAPGVRGVHARRPRALAQGRGGCNLGRRGRPAGRGLRQEAVYPLCPPLGRRD</sequence>
<evidence type="ECO:0000256" key="5">
    <source>
        <dbReference type="SAM" id="MobiDB-lite"/>
    </source>
</evidence>
<dbReference type="InterPro" id="IPR003599">
    <property type="entry name" value="Ig_sub"/>
</dbReference>
<dbReference type="InterPro" id="IPR013783">
    <property type="entry name" value="Ig-like_fold"/>
</dbReference>
<dbReference type="FunFam" id="2.60.40.10:FF:000393">
    <property type="entry name" value="Putative obscurin-like protein 1"/>
    <property type="match status" value="1"/>
</dbReference>
<feature type="non-terminal residue" evidence="7">
    <location>
        <position position="1"/>
    </location>
</feature>
<dbReference type="InterPro" id="IPR052385">
    <property type="entry name" value="Obscurin/Obscurin-like_Reg"/>
</dbReference>
<organism evidence="7 8">
    <name type="scientific">Chelydra serpentina</name>
    <name type="common">Snapping turtle</name>
    <name type="synonym">Testudo serpentina</name>
    <dbReference type="NCBI Taxonomy" id="8475"/>
    <lineage>
        <taxon>Eukaryota</taxon>
        <taxon>Metazoa</taxon>
        <taxon>Chordata</taxon>
        <taxon>Craniata</taxon>
        <taxon>Vertebrata</taxon>
        <taxon>Euteleostomi</taxon>
        <taxon>Archelosauria</taxon>
        <taxon>Testudinata</taxon>
        <taxon>Testudines</taxon>
        <taxon>Cryptodira</taxon>
        <taxon>Durocryptodira</taxon>
        <taxon>Americhelydia</taxon>
        <taxon>Chelydroidea</taxon>
        <taxon>Chelydridae</taxon>
        <taxon>Chelydra</taxon>
    </lineage>
</organism>
<feature type="non-terminal residue" evidence="7">
    <location>
        <position position="845"/>
    </location>
</feature>
<evidence type="ECO:0000256" key="2">
    <source>
        <dbReference type="ARBA" id="ARBA00022490"/>
    </source>
</evidence>
<feature type="domain" description="Ig-like" evidence="6">
    <location>
        <begin position="201"/>
        <end position="288"/>
    </location>
</feature>